<dbReference type="Pfam" id="PF13385">
    <property type="entry name" value="Laminin_G_3"/>
    <property type="match status" value="2"/>
</dbReference>
<dbReference type="InterPro" id="IPR013320">
    <property type="entry name" value="ConA-like_dom_sf"/>
</dbReference>
<dbReference type="SMART" id="SM00560">
    <property type="entry name" value="LamGL"/>
    <property type="match status" value="1"/>
</dbReference>
<dbReference type="InterPro" id="IPR006558">
    <property type="entry name" value="LamG-like"/>
</dbReference>
<dbReference type="RefSeq" id="WP_044228672.1">
    <property type="nucleotide sequence ID" value="NZ_JBKAGJ010000042.1"/>
</dbReference>
<dbReference type="GO" id="GO:0005975">
    <property type="term" value="P:carbohydrate metabolic process"/>
    <property type="evidence" value="ECO:0007669"/>
    <property type="project" value="UniProtKB-ARBA"/>
</dbReference>
<evidence type="ECO:0000256" key="3">
    <source>
        <dbReference type="SAM" id="SignalP"/>
    </source>
</evidence>
<evidence type="ECO:0000259" key="4">
    <source>
        <dbReference type="SMART" id="SM00560"/>
    </source>
</evidence>
<keyword evidence="6" id="KW-1185">Reference proteome</keyword>
<accession>A0A098S0W0</accession>
<evidence type="ECO:0000313" key="5">
    <source>
        <dbReference type="EMBL" id="KGE85433.1"/>
    </source>
</evidence>
<organism evidence="5 6">
    <name type="scientific">Phaeodactylibacter xiamenensis</name>
    <dbReference type="NCBI Taxonomy" id="1524460"/>
    <lineage>
        <taxon>Bacteria</taxon>
        <taxon>Pseudomonadati</taxon>
        <taxon>Bacteroidota</taxon>
        <taxon>Saprospiria</taxon>
        <taxon>Saprospirales</taxon>
        <taxon>Haliscomenobacteraceae</taxon>
        <taxon>Phaeodactylibacter</taxon>
    </lineage>
</organism>
<comment type="caution">
    <text evidence="5">The sequence shown here is derived from an EMBL/GenBank/DDBJ whole genome shotgun (WGS) entry which is preliminary data.</text>
</comment>
<keyword evidence="1 3" id="KW-0732">Signal</keyword>
<dbReference type="GO" id="GO:0004553">
    <property type="term" value="F:hydrolase activity, hydrolyzing O-glycosyl compounds"/>
    <property type="evidence" value="ECO:0007669"/>
    <property type="project" value="UniProtKB-ARBA"/>
</dbReference>
<keyword evidence="2" id="KW-1015">Disulfide bond</keyword>
<dbReference type="STRING" id="1524460.IX84_28525"/>
<dbReference type="InterPro" id="IPR013783">
    <property type="entry name" value="Ig-like_fold"/>
</dbReference>
<feature type="chain" id="PRO_5001939716" description="LamG-like jellyroll fold domain-containing protein" evidence="3">
    <location>
        <begin position="22"/>
        <end position="2311"/>
    </location>
</feature>
<proteinExistence type="predicted"/>
<dbReference type="CDD" id="cd00063">
    <property type="entry name" value="FN3"/>
    <property type="match status" value="1"/>
</dbReference>
<reference evidence="5 6" key="1">
    <citation type="journal article" date="2014" name="Int. J. Syst. Evol. Microbiol.">
        <title>Phaeodactylibacter xiamenensis gen. nov., sp. nov., a member of the family Saprospiraceae isolated from the marine alga Phaeodactylum tricornutum.</title>
        <authorList>
            <person name="Chen Z.Jr."/>
            <person name="Lei X."/>
            <person name="Lai Q."/>
            <person name="Li Y."/>
            <person name="Zhang B."/>
            <person name="Zhang J."/>
            <person name="Zhang H."/>
            <person name="Yang L."/>
            <person name="Zheng W."/>
            <person name="Tian Y."/>
            <person name="Yu Z."/>
            <person name="Xu H.Jr."/>
            <person name="Zheng T."/>
        </authorList>
    </citation>
    <scope>NUCLEOTIDE SEQUENCE [LARGE SCALE GENOMIC DNA]</scope>
    <source>
        <strain evidence="5 6">KD52</strain>
    </source>
</reference>
<protein>
    <recommendedName>
        <fullName evidence="4">LamG-like jellyroll fold domain-containing protein</fullName>
    </recommendedName>
</protein>
<gene>
    <name evidence="5" type="ORF">IX84_28525</name>
</gene>
<dbReference type="SUPFAM" id="SSF49899">
    <property type="entry name" value="Concanavalin A-like lectins/glucanases"/>
    <property type="match status" value="2"/>
</dbReference>
<feature type="domain" description="LamG-like jellyroll fold" evidence="4">
    <location>
        <begin position="221"/>
        <end position="357"/>
    </location>
</feature>
<dbReference type="OrthoDB" id="976756at2"/>
<evidence type="ECO:0000256" key="1">
    <source>
        <dbReference type="ARBA" id="ARBA00022729"/>
    </source>
</evidence>
<dbReference type="InterPro" id="IPR036116">
    <property type="entry name" value="FN3_sf"/>
</dbReference>
<dbReference type="InterPro" id="IPR003961">
    <property type="entry name" value="FN3_dom"/>
</dbReference>
<dbReference type="Pfam" id="PF18962">
    <property type="entry name" value="Por_Secre_tail"/>
    <property type="match status" value="1"/>
</dbReference>
<dbReference type="Gene3D" id="2.60.120.200">
    <property type="match status" value="2"/>
</dbReference>
<dbReference type="Gene3D" id="2.60.40.10">
    <property type="entry name" value="Immunoglobulins"/>
    <property type="match status" value="1"/>
</dbReference>
<dbReference type="SUPFAM" id="SSF49265">
    <property type="entry name" value="Fibronectin type III"/>
    <property type="match status" value="1"/>
</dbReference>
<dbReference type="NCBIfam" id="TIGR04183">
    <property type="entry name" value="Por_Secre_tail"/>
    <property type="match status" value="1"/>
</dbReference>
<dbReference type="Proteomes" id="UP000029736">
    <property type="component" value="Unassembled WGS sequence"/>
</dbReference>
<name>A0A098S0W0_9BACT</name>
<dbReference type="EMBL" id="JPOS01000090">
    <property type="protein sequence ID" value="KGE85433.1"/>
    <property type="molecule type" value="Genomic_DNA"/>
</dbReference>
<evidence type="ECO:0000256" key="2">
    <source>
        <dbReference type="ARBA" id="ARBA00023157"/>
    </source>
</evidence>
<feature type="signal peptide" evidence="3">
    <location>
        <begin position="1"/>
        <end position="21"/>
    </location>
</feature>
<evidence type="ECO:0000313" key="6">
    <source>
        <dbReference type="Proteomes" id="UP000029736"/>
    </source>
</evidence>
<sequence length="2311" mass="252274">MLRYILLTGWLCLLLASPARSQLDTVCNPAENLEVAQGTVNFNFGSVTNAFNLNTKQDFTVGQPLTARYQSQQRTMEHGFWARLYMPPTAPVTLASQGDFPDRVLLEWEIDPLSAAPSDGYVILRDGAFLGEVESGVSQYIDFNVQAGEFYEYSVYGRNQFGNGARGHAVGFVNPNGTVTGKLESFSGNPVANAYVTLTPTIGRSLRFDGANDNLCIDYHEALPANMWTLSAFVQIGDGNDGSGIVDFGSDMNRNFWLHTLPAGQGKGIVAGIGDGSMATTIAYEFEEDPNAWHQVSVVYNGSTMLLYVDGRYATSTPASIDSRPARFTIGSRRDNDGFFSGKIDDVRLYNMPLNSTDIFLTKDLTVSKAAEGLVAYWKFDEGLGNKVFDLTDNSMDALIYGAQFDGDTPDLKNAGFTDEGGFYVVEGVNYSEEQTFTARPVKNFYSHYALEFNAAYEAYATLTDFDLPDTATVEILVHPFEMNARQTLLSKGEGDFELWLEDATYKLTINGQTQVLGPAASRYQHLSLGLNTGTATVSYYLDGEPQGDIPFANLTGDWTGSPWQLAARSAPAQDFFTGLIDEVAFYDTTLTLPVIQLNASPVQSAGTDVGNPNLLSYFPLDEGGGTSIFDFGPQMSGEGQLINGSFSIIAFRQEATPNAFQPNVRVVNINPSATAVGNVDFVNNSTVTIAGVIRFEDTFCFQDSVEILVNGSSYFPRIFTDEEGRFVADFEPGSNVVLTPVYDEHLFSPGFFEARRLISPIGGVLFQNQTKRQIRGQMAGGDCRLSVIPDGAVVKVKAAALNGCYSQEITIDNPAGNFSFNNLPPVPMAVSVTQHSNNVIYDYFQLQGGQETDLRLIEADTIDFIYVAPPNVEIAPFPETGCPGSGVAFIEQSMPTNNYREYTTDIRVFERYDGGDCYLDSFNLIINNEIADADEYEIQSDTSTYPLRYFAGIPNIVPPYTKILQVTAEVDGSQATEIAEVVIIGEKSRESTFTTASPAMPLLILRDPPGDGSFASVAEGSTTCTNWSNATLFNTENNLETNIDLGAKVTTYAGTPFGGVITETEQIAEVDITASISAGTTETNSSELCVTVDKSYSTSSADNILYGDADVYVGAAVNFEFSSTDVLKYDPENCEFFLDNNLRVWPEGFGTKYVYSEWQIKKDVIPSLLLIGDTTSAKAWENILTYNQELKDAAKFRENITFDGLTEYSETITTVESVETEFAFEFAWEAGYNTTLGFEIFEVGTTVSMGFTIGGGEEFSTTTSEETSREVSFTLADDDLNDNFTIDIADDPIFGTPVFKLKSGESKCPWEPGTLNREEVSFSINQLSAINVPENDLAIFEVTAANTGGAEGVSNDPSVFLVGLVPDSNPNGAAFSLSGGDVTAAPFEFQLFPGESVDLLFAIERGPEEYVYEDMGVFIASGCQWEHSFDVGYDLSAAQDPDASETQGQYQTSDLTKFYKEFRIDVEYLEPCSPIDISFPLQDWVMTPDDGNIMSITLNDYINDDPDLELVRVQYRRTGGDGAWINIEELPASEFANAPVFKIVQWDMTELVDGPYEIRAITQCFDGSLNPGISRVIKGRKETRPPEVFGTPQPADQVLSPGDEISITFTKRINCNEVFQADGIGTNINNNNLGLYDATTGQLVDAIITCNEDKIIVVPNVPNQFIENRVLRVQVEAIKDLVGNELEEPAVWEFLVNRSTLYWAGGPVVEAMQEGESLSVTRLIRNQGGFAMDYTIGNVPDWMEVYPNTGTVQPGSSVEITFEFPAELVAQIYEHELIMSTSEGEEPLDVQLRVTCPGPSWFINPADFTYSMNMTLELDIEGEVSADKMDMVGAFINGQLAGFGYVEAAEELDRHLVFLTIFSNELEPGMISFQVWDASGCLLYGDILESFDFEADGLIGTPLSPQSLQTNALVQRNVGLVPGWNWISYNVELADPSINTALGSLTAPGGGLIKGQSAFSQYFSGGGSWIGSLSEVSHLTMYQYRSQALDSVQFLGAPVDPGSISLPLEAGWNWIGYLPRQGMSVNEALSSLTPLNGDVIKGQATFAQYVAGAGWVGNLNFMAPGRGYLLNLSFPDELSYPSNLTGGANTERSVSIAGRSYTGGRHWEVDPYAYEHSMNLIAVVQSEALDNCLKEGDEVGAFVDGVVRGSNQPVYVPALDAYLLFLTIYSNTEGGELLSFQWYDAATGTEHPINEEYTFISNRLEGSVDAPEILTLSGLSDIDEYPSGLSLRVFPNPARDEVNIAFTAAAAGEGRLRITDVLGRLVYEEQASVAPGANRLQLSLSGMPAGLYTVMLLHEGHHSSQLLELH</sequence>
<dbReference type="InterPro" id="IPR026444">
    <property type="entry name" value="Secre_tail"/>
</dbReference>